<dbReference type="Gene3D" id="3.90.550.10">
    <property type="entry name" value="Spore Coat Polysaccharide Biosynthesis Protein SpsA, Chain A"/>
    <property type="match status" value="1"/>
</dbReference>
<gene>
    <name evidence="3" type="ORF">JCM7686_1205</name>
</gene>
<sequence>MSERAALPSGPPETLGVLLAAGASRRFGAADKLLANWQGMALVRVSAQILACAGCDRLAAVVSRPEVGAALPDGFSTVSIAPGQEMAASFHAALDLAAQIGAKRLLIALGDMPRISPLRLRALLSLPGRGAVLCADGRRMPPVLLQAKDFAQARALATGDHGARALLARFTPSELIALPEGEALDIDLATDLALADQPALGTGTDPASPR</sequence>
<dbReference type="PANTHER" id="PTHR43777">
    <property type="entry name" value="MOLYBDENUM COFACTOR CYTIDYLYLTRANSFERASE"/>
    <property type="match status" value="1"/>
</dbReference>
<dbReference type="GO" id="GO:0016779">
    <property type="term" value="F:nucleotidyltransferase activity"/>
    <property type="evidence" value="ECO:0007669"/>
    <property type="project" value="UniProtKB-ARBA"/>
</dbReference>
<dbReference type="SUPFAM" id="SSF53448">
    <property type="entry name" value="Nucleotide-diphospho-sugar transferases"/>
    <property type="match status" value="1"/>
</dbReference>
<dbReference type="OrthoDB" id="9779263at2"/>
<evidence type="ECO:0000313" key="3">
    <source>
        <dbReference type="EMBL" id="AGT08314.1"/>
    </source>
</evidence>
<dbReference type="PANTHER" id="PTHR43777:SF1">
    <property type="entry name" value="MOLYBDENUM COFACTOR CYTIDYLYLTRANSFERASE"/>
    <property type="match status" value="1"/>
</dbReference>
<name>S5XM15_PARAH</name>
<evidence type="ECO:0000256" key="1">
    <source>
        <dbReference type="ARBA" id="ARBA00022842"/>
    </source>
</evidence>
<accession>S5XM15</accession>
<dbReference type="Pfam" id="PF12804">
    <property type="entry name" value="NTP_transf_3"/>
    <property type="match status" value="1"/>
</dbReference>
<dbReference type="PATRIC" id="fig|1367847.3.peg.1176"/>
<dbReference type="STRING" id="1367847.JCM7686_1205"/>
<dbReference type="Proteomes" id="UP000015480">
    <property type="component" value="Chromosome"/>
</dbReference>
<dbReference type="HOGENOM" id="CLU_1445887_0_0_5"/>
<dbReference type="InterPro" id="IPR025877">
    <property type="entry name" value="MobA-like_NTP_Trfase"/>
</dbReference>
<evidence type="ECO:0000313" key="4">
    <source>
        <dbReference type="Proteomes" id="UP000015480"/>
    </source>
</evidence>
<reference evidence="3 4" key="1">
    <citation type="journal article" date="2014" name="BMC Genomics">
        <title>Architecture and functions of a multipartite genome of the methylotrophic bacterium Paracoccus aminophilus JCM 7686, containing primary and secondary chromids.</title>
        <authorList>
            <person name="Dziewit L."/>
            <person name="Czarnecki J."/>
            <person name="Wibberg D."/>
            <person name="Radlinska M."/>
            <person name="Mrozek P."/>
            <person name="Szymczak M."/>
            <person name="Schluter A."/>
            <person name="Puhler A."/>
            <person name="Bartosik D."/>
        </authorList>
    </citation>
    <scope>NUCLEOTIDE SEQUENCE [LARGE SCALE GENOMIC DNA]</scope>
    <source>
        <strain evidence="3">JCM 7686</strain>
    </source>
</reference>
<dbReference type="eggNOG" id="COG2068">
    <property type="taxonomic scope" value="Bacteria"/>
</dbReference>
<dbReference type="InterPro" id="IPR029044">
    <property type="entry name" value="Nucleotide-diphossugar_trans"/>
</dbReference>
<dbReference type="KEGG" id="pami:JCM7686_1205"/>
<keyword evidence="1" id="KW-0460">Magnesium</keyword>
<dbReference type="AlphaFoldDB" id="S5XM15"/>
<feature type="domain" description="MobA-like NTP transferase" evidence="2">
    <location>
        <begin position="16"/>
        <end position="169"/>
    </location>
</feature>
<organism evidence="3 4">
    <name type="scientific">Paracoccus aminophilus JCM 7686</name>
    <dbReference type="NCBI Taxonomy" id="1367847"/>
    <lineage>
        <taxon>Bacteria</taxon>
        <taxon>Pseudomonadati</taxon>
        <taxon>Pseudomonadota</taxon>
        <taxon>Alphaproteobacteria</taxon>
        <taxon>Rhodobacterales</taxon>
        <taxon>Paracoccaceae</taxon>
        <taxon>Paracoccus</taxon>
    </lineage>
</organism>
<dbReference type="RefSeq" id="WP_020949952.1">
    <property type="nucleotide sequence ID" value="NC_022041.1"/>
</dbReference>
<evidence type="ECO:0000259" key="2">
    <source>
        <dbReference type="Pfam" id="PF12804"/>
    </source>
</evidence>
<proteinExistence type="predicted"/>
<dbReference type="EMBL" id="CP006650">
    <property type="protein sequence ID" value="AGT08314.1"/>
    <property type="molecule type" value="Genomic_DNA"/>
</dbReference>
<keyword evidence="4" id="KW-1185">Reference proteome</keyword>
<protein>
    <submittedName>
        <fullName evidence="3">Molybdopterin-guanine dinucleotide biosynthesis protein A</fullName>
    </submittedName>
</protein>